<organism evidence="1">
    <name type="scientific">human gut metagenome</name>
    <dbReference type="NCBI Taxonomy" id="408170"/>
    <lineage>
        <taxon>unclassified sequences</taxon>
        <taxon>metagenomes</taxon>
        <taxon>organismal metagenomes</taxon>
    </lineage>
</organism>
<protein>
    <submittedName>
        <fullName evidence="1">Xylanase/chitin deacetylase</fullName>
    </submittedName>
</protein>
<reference evidence="1" key="1">
    <citation type="journal article" date="2013" name="Environ. Microbiol.">
        <title>Microbiota from the distal guts of lean and obese adolescents exhibit partial functional redundancy besides clear differences in community structure.</title>
        <authorList>
            <person name="Ferrer M."/>
            <person name="Ruiz A."/>
            <person name="Lanza F."/>
            <person name="Haange S.B."/>
            <person name="Oberbach A."/>
            <person name="Till H."/>
            <person name="Bargiela R."/>
            <person name="Campoy C."/>
            <person name="Segura M.T."/>
            <person name="Richter M."/>
            <person name="von Bergen M."/>
            <person name="Seifert J."/>
            <person name="Suarez A."/>
        </authorList>
    </citation>
    <scope>NUCLEOTIDE SEQUENCE</scope>
</reference>
<sequence length="46" mass="4899">MLAGAIAVTSTVRAVQSAAAQREIPIYYVDTDKKQVALSFDAAWGN</sequence>
<keyword evidence="1" id="KW-0378">Hydrolase</keyword>
<keyword evidence="1" id="KW-0119">Carbohydrate metabolism</keyword>
<feature type="non-terminal residue" evidence="1">
    <location>
        <position position="46"/>
    </location>
</feature>
<proteinExistence type="predicted"/>
<keyword evidence="1" id="KW-0858">Xylan degradation</keyword>
<name>K1RER3_9ZZZZ</name>
<comment type="caution">
    <text evidence="1">The sequence shown here is derived from an EMBL/GenBank/DDBJ whole genome shotgun (WGS) entry which is preliminary data.</text>
</comment>
<dbReference type="GO" id="GO:0016798">
    <property type="term" value="F:hydrolase activity, acting on glycosyl bonds"/>
    <property type="evidence" value="ECO:0007669"/>
    <property type="project" value="UniProtKB-KW"/>
</dbReference>
<gene>
    <name evidence="1" type="ORF">LEA_19500</name>
</gene>
<dbReference type="AlphaFoldDB" id="K1RER3"/>
<accession>K1RER3</accession>
<keyword evidence="1" id="KW-0624">Polysaccharide degradation</keyword>
<dbReference type="GO" id="GO:0045493">
    <property type="term" value="P:xylan catabolic process"/>
    <property type="evidence" value="ECO:0007669"/>
    <property type="project" value="UniProtKB-KW"/>
</dbReference>
<dbReference type="EMBL" id="AJWY01013406">
    <property type="protein sequence ID" value="EKC47202.1"/>
    <property type="molecule type" value="Genomic_DNA"/>
</dbReference>
<keyword evidence="1" id="KW-0326">Glycosidase</keyword>
<evidence type="ECO:0000313" key="1">
    <source>
        <dbReference type="EMBL" id="EKC47202.1"/>
    </source>
</evidence>